<keyword evidence="2" id="KW-1185">Reference proteome</keyword>
<evidence type="ECO:0000313" key="1">
    <source>
        <dbReference type="EMBL" id="KAJ7360709.1"/>
    </source>
</evidence>
<organism evidence="1 2">
    <name type="scientific">Mycena albidolilacea</name>
    <dbReference type="NCBI Taxonomy" id="1033008"/>
    <lineage>
        <taxon>Eukaryota</taxon>
        <taxon>Fungi</taxon>
        <taxon>Dikarya</taxon>
        <taxon>Basidiomycota</taxon>
        <taxon>Agaricomycotina</taxon>
        <taxon>Agaricomycetes</taxon>
        <taxon>Agaricomycetidae</taxon>
        <taxon>Agaricales</taxon>
        <taxon>Marasmiineae</taxon>
        <taxon>Mycenaceae</taxon>
        <taxon>Mycena</taxon>
    </lineage>
</organism>
<gene>
    <name evidence="1" type="ORF">DFH08DRAFT_800155</name>
</gene>
<protein>
    <submittedName>
        <fullName evidence="1">Uncharacterized protein</fullName>
    </submittedName>
</protein>
<evidence type="ECO:0000313" key="2">
    <source>
        <dbReference type="Proteomes" id="UP001218218"/>
    </source>
</evidence>
<reference evidence="1" key="1">
    <citation type="submission" date="2023-03" db="EMBL/GenBank/DDBJ databases">
        <title>Massive genome expansion in bonnet fungi (Mycena s.s.) driven by repeated elements and novel gene families across ecological guilds.</title>
        <authorList>
            <consortium name="Lawrence Berkeley National Laboratory"/>
            <person name="Harder C.B."/>
            <person name="Miyauchi S."/>
            <person name="Viragh M."/>
            <person name="Kuo A."/>
            <person name="Thoen E."/>
            <person name="Andreopoulos B."/>
            <person name="Lu D."/>
            <person name="Skrede I."/>
            <person name="Drula E."/>
            <person name="Henrissat B."/>
            <person name="Morin E."/>
            <person name="Kohler A."/>
            <person name="Barry K."/>
            <person name="LaButti K."/>
            <person name="Morin E."/>
            <person name="Salamov A."/>
            <person name="Lipzen A."/>
            <person name="Mereny Z."/>
            <person name="Hegedus B."/>
            <person name="Baldrian P."/>
            <person name="Stursova M."/>
            <person name="Weitz H."/>
            <person name="Taylor A."/>
            <person name="Grigoriev I.V."/>
            <person name="Nagy L.G."/>
            <person name="Martin F."/>
            <person name="Kauserud H."/>
        </authorList>
    </citation>
    <scope>NUCLEOTIDE SEQUENCE</scope>
    <source>
        <strain evidence="1">CBHHK002</strain>
    </source>
</reference>
<name>A0AAD7AJE5_9AGAR</name>
<dbReference type="AlphaFoldDB" id="A0AAD7AJE5"/>
<dbReference type="EMBL" id="JARIHO010000005">
    <property type="protein sequence ID" value="KAJ7360709.1"/>
    <property type="molecule type" value="Genomic_DNA"/>
</dbReference>
<sequence>MPNLANPGPVMGAINSPCGLPAPGATSAGVLQYQSSPVHLLFTPSTYSSYTISVSRSASSSHNSCTGSIPRLRNISYRASMSRRTTIHTYICLMSPPSNPNPSHFPGPTLLPRTTYFGWLAPLEAAAAGATHTYRVVSADWPPMTCFGHAAAGHLGDRYGGAAARTLTQASPRSHLSGGRAHLAVRAHLAGWILGGNAEAHATHPLAERYGAAERCAGAAATRLGLMCDLVYCLWVVYAPPCGRQRCVRQGQSGNSP</sequence>
<proteinExistence type="predicted"/>
<dbReference type="Proteomes" id="UP001218218">
    <property type="component" value="Unassembled WGS sequence"/>
</dbReference>
<comment type="caution">
    <text evidence="1">The sequence shown here is derived from an EMBL/GenBank/DDBJ whole genome shotgun (WGS) entry which is preliminary data.</text>
</comment>
<accession>A0AAD7AJE5</accession>